<sequence>MEASLFGIAKILCGVVSNATIINLTTWHERHFNHFASTDS</sequence>
<dbReference type="Proteomes" id="UP000250163">
    <property type="component" value="Chromosome MORIYA"/>
</dbReference>
<name>A0A330LL38_9GAMM</name>
<keyword evidence="2" id="KW-1185">Reference proteome</keyword>
<proteinExistence type="predicted"/>
<organism evidence="1 2">
    <name type="scientific">Moritella yayanosii</name>
    <dbReference type="NCBI Taxonomy" id="69539"/>
    <lineage>
        <taxon>Bacteria</taxon>
        <taxon>Pseudomonadati</taxon>
        <taxon>Pseudomonadota</taxon>
        <taxon>Gammaproteobacteria</taxon>
        <taxon>Alteromonadales</taxon>
        <taxon>Moritellaceae</taxon>
        <taxon>Moritella</taxon>
    </lineage>
</organism>
<protein>
    <submittedName>
        <fullName evidence="1">Uncharacterized protein</fullName>
    </submittedName>
</protein>
<dbReference type="AlphaFoldDB" id="A0A330LL38"/>
<gene>
    <name evidence="1" type="ORF">MORIYA_1246</name>
</gene>
<evidence type="ECO:0000313" key="2">
    <source>
        <dbReference type="Proteomes" id="UP000250163"/>
    </source>
</evidence>
<dbReference type="EMBL" id="LS483250">
    <property type="protein sequence ID" value="SQD77724.1"/>
    <property type="molecule type" value="Genomic_DNA"/>
</dbReference>
<evidence type="ECO:0000313" key="1">
    <source>
        <dbReference type="EMBL" id="SQD77724.1"/>
    </source>
</evidence>
<dbReference type="KEGG" id="mya:MORIYA_1246"/>
<accession>A0A330LL38</accession>
<reference evidence="2" key="1">
    <citation type="submission" date="2018-05" db="EMBL/GenBank/DDBJ databases">
        <authorList>
            <person name="Cea G.-C."/>
            <person name="William W."/>
        </authorList>
    </citation>
    <scope>NUCLEOTIDE SEQUENCE [LARGE SCALE GENOMIC DNA]</scope>
    <source>
        <strain evidence="2">DB21MT 5</strain>
    </source>
</reference>